<sequence length="123" mass="13660">MPFHPNASLKKVVSAICDDELMTMLRKVPTGFGRFADAFRGGVDVETVRKVQNIATATALAKVREAERPRSIEPFVDNIIRTIDDGPIIRHGIVNNKYYECKEKEIKKIAAAAGFGGMKRFGH</sequence>
<accession>A0A7E4W5F3</accession>
<name>A0A7E4W5F3_PANRE</name>
<proteinExistence type="predicted"/>
<evidence type="ECO:0000313" key="2">
    <source>
        <dbReference type="WBParaSite" id="Pan_g6299.t1"/>
    </source>
</evidence>
<organism evidence="1 2">
    <name type="scientific">Panagrellus redivivus</name>
    <name type="common">Microworm</name>
    <dbReference type="NCBI Taxonomy" id="6233"/>
    <lineage>
        <taxon>Eukaryota</taxon>
        <taxon>Metazoa</taxon>
        <taxon>Ecdysozoa</taxon>
        <taxon>Nematoda</taxon>
        <taxon>Chromadorea</taxon>
        <taxon>Rhabditida</taxon>
        <taxon>Tylenchina</taxon>
        <taxon>Panagrolaimomorpha</taxon>
        <taxon>Panagrolaimoidea</taxon>
        <taxon>Panagrolaimidae</taxon>
        <taxon>Panagrellus</taxon>
    </lineage>
</organism>
<evidence type="ECO:0000313" key="1">
    <source>
        <dbReference type="Proteomes" id="UP000492821"/>
    </source>
</evidence>
<dbReference type="AlphaFoldDB" id="A0A7E4W5F3"/>
<protein>
    <submittedName>
        <fullName evidence="2">DUF5069 domain-containing protein</fullName>
    </submittedName>
</protein>
<keyword evidence="1" id="KW-1185">Reference proteome</keyword>
<dbReference type="WBParaSite" id="Pan_g6299.t1">
    <property type="protein sequence ID" value="Pan_g6299.t1"/>
    <property type="gene ID" value="Pan_g6299"/>
</dbReference>
<dbReference type="Proteomes" id="UP000492821">
    <property type="component" value="Unassembled WGS sequence"/>
</dbReference>
<reference evidence="1" key="1">
    <citation type="journal article" date="2013" name="Genetics">
        <title>The draft genome and transcriptome of Panagrellus redivivus are shaped by the harsh demands of a free-living lifestyle.</title>
        <authorList>
            <person name="Srinivasan J."/>
            <person name="Dillman A.R."/>
            <person name="Macchietto M.G."/>
            <person name="Heikkinen L."/>
            <person name="Lakso M."/>
            <person name="Fracchia K.M."/>
            <person name="Antoshechkin I."/>
            <person name="Mortazavi A."/>
            <person name="Wong G."/>
            <person name="Sternberg P.W."/>
        </authorList>
    </citation>
    <scope>NUCLEOTIDE SEQUENCE [LARGE SCALE GENOMIC DNA]</scope>
    <source>
        <strain evidence="1">MT8872</strain>
    </source>
</reference>
<reference evidence="2" key="2">
    <citation type="submission" date="2020-10" db="UniProtKB">
        <authorList>
            <consortium name="WormBaseParasite"/>
        </authorList>
    </citation>
    <scope>IDENTIFICATION</scope>
</reference>